<keyword evidence="11" id="KW-1185">Reference proteome</keyword>
<evidence type="ECO:0000313" key="11">
    <source>
        <dbReference type="Proteomes" id="UP000481153"/>
    </source>
</evidence>
<keyword evidence="6" id="KW-0819">tRNA processing</keyword>
<reference evidence="10 11" key="1">
    <citation type="submission" date="2019-07" db="EMBL/GenBank/DDBJ databases">
        <title>Genomics analysis of Aphanomyces spp. identifies a new class of oomycete effector associated with host adaptation.</title>
        <authorList>
            <person name="Gaulin E."/>
        </authorList>
    </citation>
    <scope>NUCLEOTIDE SEQUENCE [LARGE SCALE GENOMIC DNA]</scope>
    <source>
        <strain evidence="10 11">ATCC 201684</strain>
    </source>
</reference>
<evidence type="ECO:0000256" key="3">
    <source>
        <dbReference type="ARBA" id="ARBA00022603"/>
    </source>
</evidence>
<gene>
    <name evidence="10" type="ORF">Ae201684_015896</name>
</gene>
<feature type="compositionally biased region" description="Basic residues" evidence="9">
    <location>
        <begin position="33"/>
        <end position="46"/>
    </location>
</feature>
<feature type="repeat" description="PPR" evidence="8">
    <location>
        <begin position="155"/>
        <end position="189"/>
    </location>
</feature>
<dbReference type="Gene3D" id="3.40.50.150">
    <property type="entry name" value="Vaccinia Virus protein VP39"/>
    <property type="match status" value="1"/>
</dbReference>
<keyword evidence="7" id="KW-0677">Repeat</keyword>
<dbReference type="Proteomes" id="UP000481153">
    <property type="component" value="Unassembled WGS sequence"/>
</dbReference>
<comment type="caution">
    <text evidence="10">The sequence shown here is derived from an EMBL/GenBank/DDBJ whole genome shotgun (WGS) entry which is preliminary data.</text>
</comment>
<dbReference type="Pfam" id="PF02390">
    <property type="entry name" value="Methyltransf_4"/>
    <property type="match status" value="1"/>
</dbReference>
<evidence type="ECO:0000256" key="8">
    <source>
        <dbReference type="PROSITE-ProRule" id="PRU00708"/>
    </source>
</evidence>
<feature type="repeat" description="PPR" evidence="8">
    <location>
        <begin position="120"/>
        <end position="154"/>
    </location>
</feature>
<dbReference type="SUPFAM" id="SSF48452">
    <property type="entry name" value="TPR-like"/>
    <property type="match status" value="1"/>
</dbReference>
<dbReference type="Pfam" id="PF13041">
    <property type="entry name" value="PPR_2"/>
    <property type="match status" value="1"/>
</dbReference>
<feature type="region of interest" description="Disordered" evidence="9">
    <location>
        <begin position="1"/>
        <end position="86"/>
    </location>
</feature>
<dbReference type="SUPFAM" id="SSF53335">
    <property type="entry name" value="S-adenosyl-L-methionine-dependent methyltransferases"/>
    <property type="match status" value="1"/>
</dbReference>
<evidence type="ECO:0000256" key="7">
    <source>
        <dbReference type="ARBA" id="ARBA00022737"/>
    </source>
</evidence>
<dbReference type="NCBIfam" id="TIGR00756">
    <property type="entry name" value="PPR"/>
    <property type="match status" value="2"/>
</dbReference>
<dbReference type="InterPro" id="IPR003358">
    <property type="entry name" value="tRNA_(Gua-N-7)_MeTrfase_Trmb"/>
</dbReference>
<dbReference type="AlphaFoldDB" id="A0A6G0WG59"/>
<evidence type="ECO:0000256" key="5">
    <source>
        <dbReference type="ARBA" id="ARBA00022691"/>
    </source>
</evidence>
<evidence type="ECO:0000256" key="9">
    <source>
        <dbReference type="SAM" id="MobiDB-lite"/>
    </source>
</evidence>
<keyword evidence="4" id="KW-0808">Transferase</keyword>
<dbReference type="InterPro" id="IPR002885">
    <property type="entry name" value="PPR_rpt"/>
</dbReference>
<dbReference type="PROSITE" id="PS51375">
    <property type="entry name" value="PPR"/>
    <property type="match status" value="2"/>
</dbReference>
<dbReference type="PROSITE" id="PS51625">
    <property type="entry name" value="SAM_MT_TRMB"/>
    <property type="match status" value="1"/>
</dbReference>
<evidence type="ECO:0000256" key="6">
    <source>
        <dbReference type="ARBA" id="ARBA00022694"/>
    </source>
</evidence>
<proteinExistence type="predicted"/>
<keyword evidence="3" id="KW-0489">Methyltransferase</keyword>
<dbReference type="EC" id="2.1.1.33" evidence="2"/>
<accession>A0A6G0WG59</accession>
<dbReference type="PANTHER" id="PTHR47447:SF23">
    <property type="entry name" value="PENTACOTRIPEPTIDE-REPEAT REGION OF PRORP DOMAIN-CONTAINING PROTEIN"/>
    <property type="match status" value="1"/>
</dbReference>
<evidence type="ECO:0000256" key="4">
    <source>
        <dbReference type="ARBA" id="ARBA00022679"/>
    </source>
</evidence>
<dbReference type="Gene3D" id="1.25.40.10">
    <property type="entry name" value="Tetratricopeptide repeat domain"/>
    <property type="match status" value="2"/>
</dbReference>
<feature type="region of interest" description="Disordered" evidence="9">
    <location>
        <begin position="298"/>
        <end position="323"/>
    </location>
</feature>
<protein>
    <recommendedName>
        <fullName evidence="2">tRNA (guanine(46)-N(7))-methyltransferase</fullName>
        <ecNumber evidence="2">2.1.1.33</ecNumber>
    </recommendedName>
</protein>
<dbReference type="InterPro" id="IPR011990">
    <property type="entry name" value="TPR-like_helical_dom_sf"/>
</dbReference>
<dbReference type="EMBL" id="VJMJ01000235">
    <property type="protein sequence ID" value="KAF0725678.1"/>
    <property type="molecule type" value="Genomic_DNA"/>
</dbReference>
<evidence type="ECO:0000313" key="10">
    <source>
        <dbReference type="EMBL" id="KAF0725678.1"/>
    </source>
</evidence>
<name>A0A6G0WG59_9STRA</name>
<dbReference type="PANTHER" id="PTHR47447">
    <property type="entry name" value="OS03G0856100 PROTEIN"/>
    <property type="match status" value="1"/>
</dbReference>
<evidence type="ECO:0000256" key="1">
    <source>
        <dbReference type="ARBA" id="ARBA00000142"/>
    </source>
</evidence>
<sequence>MINMAGQQRGPRDKKPQQKTAHAGHSKAGDKGKPKHAKSHSQKPFKRPNSAPGKSPSAISTQKPHPKKRQAAHDNGARKKHKDNPETVEINQSIAQFASRKQFQEAQAAFDNAVARKLANSYTYVNMMNVCVRCGDMDQAWTVFSSMKEAGIKPDVVAYTTLLKGLCGEGQLTKAMEIVAEMEANKVPLNVRTVNTLLRGCILVGDVATAETIFDKTLGRWKLTPDASTWEYMIALLCRNLQLKKALNLFGKGILASGSQVSENSSTLLNLARAAMLLGDRDTAEKYIAMTRVCLEQEEKQPDDDKNAPVEEGGKRGRGTDSASRKESLAVFLKIKRADLRRELTAMEAYNHDTAALIDMFKKIFLLPLVQDDKPLATSCSMKVLDSMGLRALLKKHNMENNIEDKFSSRLREESNRLRLRKVFGKEAKAYPLKIEICSGAGEWIVSQAKKDPQARWMAMEIRHDRVYQVFTHAVFSGVDNLCIVGGDAAMAIRDHLETDLADFIFINQPEPPQQTGGAAATTQAKHLLTQPFLTNCVQLLKPGGRLTIVTDNKWYATLLLKTVAKLTDVEGVRLKKQQTVESIGAIHIYMGHPPKECGIADEHSSSYFDRLAKHDNIRASQGTYFLSIARASS</sequence>
<evidence type="ECO:0000256" key="2">
    <source>
        <dbReference type="ARBA" id="ARBA00011977"/>
    </source>
</evidence>
<keyword evidence="5" id="KW-0949">S-adenosyl-L-methionine</keyword>
<comment type="catalytic activity">
    <reaction evidence="1">
        <text>guanosine(46) in tRNA + S-adenosyl-L-methionine = N(7)-methylguanosine(46) in tRNA + S-adenosyl-L-homocysteine</text>
        <dbReference type="Rhea" id="RHEA:42708"/>
        <dbReference type="Rhea" id="RHEA-COMP:10188"/>
        <dbReference type="Rhea" id="RHEA-COMP:10189"/>
        <dbReference type="ChEBI" id="CHEBI:57856"/>
        <dbReference type="ChEBI" id="CHEBI:59789"/>
        <dbReference type="ChEBI" id="CHEBI:74269"/>
        <dbReference type="ChEBI" id="CHEBI:74480"/>
        <dbReference type="EC" id="2.1.1.33"/>
    </reaction>
</comment>
<dbReference type="GO" id="GO:0008176">
    <property type="term" value="F:tRNA (guanine(46)-N7)-methyltransferase activity"/>
    <property type="evidence" value="ECO:0007669"/>
    <property type="project" value="UniProtKB-EC"/>
</dbReference>
<dbReference type="InterPro" id="IPR029063">
    <property type="entry name" value="SAM-dependent_MTases_sf"/>
</dbReference>
<dbReference type="Pfam" id="PF13812">
    <property type="entry name" value="PPR_3"/>
    <property type="match status" value="1"/>
</dbReference>
<organism evidence="10 11">
    <name type="scientific">Aphanomyces euteiches</name>
    <dbReference type="NCBI Taxonomy" id="100861"/>
    <lineage>
        <taxon>Eukaryota</taxon>
        <taxon>Sar</taxon>
        <taxon>Stramenopiles</taxon>
        <taxon>Oomycota</taxon>
        <taxon>Saprolegniomycetes</taxon>
        <taxon>Saprolegniales</taxon>
        <taxon>Verrucalvaceae</taxon>
        <taxon>Aphanomyces</taxon>
    </lineage>
</organism>